<dbReference type="Proteomes" id="UP000516437">
    <property type="component" value="Chromosome 4"/>
</dbReference>
<evidence type="ECO:0000313" key="4">
    <source>
        <dbReference type="EMBL" id="KAB1216609.1"/>
    </source>
</evidence>
<protein>
    <recommendedName>
        <fullName evidence="6">Protein GRIM REAPER</fullName>
    </recommendedName>
</protein>
<evidence type="ECO:0000256" key="1">
    <source>
        <dbReference type="ARBA" id="ARBA00006010"/>
    </source>
</evidence>
<keyword evidence="5" id="KW-1185">Reference proteome</keyword>
<dbReference type="InterPro" id="IPR006969">
    <property type="entry name" value="Stig-like"/>
</dbReference>
<comment type="caution">
    <text evidence="4">The sequence shown here is derived from an EMBL/GenBank/DDBJ whole genome shotgun (WGS) entry which is preliminary data.</text>
</comment>
<organism evidence="4 5">
    <name type="scientific">Morella rubra</name>
    <name type="common">Chinese bayberry</name>
    <dbReference type="NCBI Taxonomy" id="262757"/>
    <lineage>
        <taxon>Eukaryota</taxon>
        <taxon>Viridiplantae</taxon>
        <taxon>Streptophyta</taxon>
        <taxon>Embryophyta</taxon>
        <taxon>Tracheophyta</taxon>
        <taxon>Spermatophyta</taxon>
        <taxon>Magnoliopsida</taxon>
        <taxon>eudicotyledons</taxon>
        <taxon>Gunneridae</taxon>
        <taxon>Pentapetalae</taxon>
        <taxon>rosids</taxon>
        <taxon>fabids</taxon>
        <taxon>Fagales</taxon>
        <taxon>Myricaceae</taxon>
        <taxon>Morella</taxon>
    </lineage>
</organism>
<evidence type="ECO:0000256" key="2">
    <source>
        <dbReference type="ARBA" id="ARBA00022729"/>
    </source>
</evidence>
<name>A0A6A1VUJ7_9ROSI</name>
<dbReference type="EMBL" id="RXIC02000022">
    <property type="protein sequence ID" value="KAB1216609.1"/>
    <property type="molecule type" value="Genomic_DNA"/>
</dbReference>
<accession>A0A6A1VUJ7</accession>
<gene>
    <name evidence="4" type="ORF">CJ030_MR4G025770</name>
</gene>
<dbReference type="AlphaFoldDB" id="A0A6A1VUJ7"/>
<dbReference type="OrthoDB" id="2013942at2759"/>
<dbReference type="PANTHER" id="PTHR33227">
    <property type="entry name" value="STIGMA-SPECIFIC STIG1-LIKE PROTEIN 3"/>
    <property type="match status" value="1"/>
</dbReference>
<evidence type="ECO:0008006" key="6">
    <source>
        <dbReference type="Google" id="ProtNLM"/>
    </source>
</evidence>
<dbReference type="PANTHER" id="PTHR33227:SF6">
    <property type="entry name" value="PROTEIN GRIM REAPER"/>
    <property type="match status" value="1"/>
</dbReference>
<evidence type="ECO:0000313" key="5">
    <source>
        <dbReference type="Proteomes" id="UP000516437"/>
    </source>
</evidence>
<proteinExistence type="inferred from homology"/>
<comment type="similarity">
    <text evidence="1">Belongs to the STIG1 family.</text>
</comment>
<feature type="signal peptide" evidence="3">
    <location>
        <begin position="1"/>
        <end position="30"/>
    </location>
</feature>
<reference evidence="4 5" key="1">
    <citation type="journal article" date="2019" name="Plant Biotechnol. J.">
        <title>The red bayberry genome and genetic basis of sex determination.</title>
        <authorList>
            <person name="Jia H.M."/>
            <person name="Jia H.J."/>
            <person name="Cai Q.L."/>
            <person name="Wang Y."/>
            <person name="Zhao H.B."/>
            <person name="Yang W.F."/>
            <person name="Wang G.Y."/>
            <person name="Li Y.H."/>
            <person name="Zhan D.L."/>
            <person name="Shen Y.T."/>
            <person name="Niu Q.F."/>
            <person name="Chang L."/>
            <person name="Qiu J."/>
            <person name="Zhao L."/>
            <person name="Xie H.B."/>
            <person name="Fu W.Y."/>
            <person name="Jin J."/>
            <person name="Li X.W."/>
            <person name="Jiao Y."/>
            <person name="Zhou C.C."/>
            <person name="Tu T."/>
            <person name="Chai C.Y."/>
            <person name="Gao J.L."/>
            <person name="Fan L.J."/>
            <person name="van de Weg E."/>
            <person name="Wang J.Y."/>
            <person name="Gao Z.S."/>
        </authorList>
    </citation>
    <scope>NUCLEOTIDE SEQUENCE [LARGE SCALE GENOMIC DNA]</scope>
    <source>
        <tissue evidence="4">Leaves</tissue>
    </source>
</reference>
<sequence>MAATLLKVTTILSLILPALLLTLNSQVAFSEDIEDDEDIEYVLDSPVPDLRSRSRFLTSVIQEGAFCHPDKLRVCNGVSANKGTCFFQCCKKHCRNVLKDQNNCGRCGKKCKQGELCCNGTCTNVVHNANHCGNCYKKCKHGVKCHYGYCGYA</sequence>
<dbReference type="Pfam" id="PF04885">
    <property type="entry name" value="Stig1"/>
    <property type="match status" value="1"/>
</dbReference>
<keyword evidence="2 3" id="KW-0732">Signal</keyword>
<evidence type="ECO:0000256" key="3">
    <source>
        <dbReference type="SAM" id="SignalP"/>
    </source>
</evidence>
<feature type="chain" id="PRO_5025434389" description="Protein GRIM REAPER" evidence="3">
    <location>
        <begin position="31"/>
        <end position="153"/>
    </location>
</feature>